<dbReference type="InterPro" id="IPR043502">
    <property type="entry name" value="DNA/RNA_pol_sf"/>
</dbReference>
<evidence type="ECO:0000256" key="1">
    <source>
        <dbReference type="SAM" id="MobiDB-lite"/>
    </source>
</evidence>
<dbReference type="PANTHER" id="PTHR19446">
    <property type="entry name" value="REVERSE TRANSCRIPTASES"/>
    <property type="match status" value="1"/>
</dbReference>
<organism evidence="3 4">
    <name type="scientific">Citrus x changshan-huyou</name>
    <dbReference type="NCBI Taxonomy" id="2935761"/>
    <lineage>
        <taxon>Eukaryota</taxon>
        <taxon>Viridiplantae</taxon>
        <taxon>Streptophyta</taxon>
        <taxon>Embryophyta</taxon>
        <taxon>Tracheophyta</taxon>
        <taxon>Spermatophyta</taxon>
        <taxon>Magnoliopsida</taxon>
        <taxon>eudicotyledons</taxon>
        <taxon>Gunneridae</taxon>
        <taxon>Pentapetalae</taxon>
        <taxon>rosids</taxon>
        <taxon>malvids</taxon>
        <taxon>Sapindales</taxon>
        <taxon>Rutaceae</taxon>
        <taxon>Aurantioideae</taxon>
        <taxon>Citrus</taxon>
    </lineage>
</organism>
<gene>
    <name evidence="3" type="ORF">WN944_015215</name>
</gene>
<reference evidence="3 4" key="1">
    <citation type="submission" date="2024-05" db="EMBL/GenBank/DDBJ databases">
        <title>Haplotype-resolved chromosome-level genome assembly of Huyou (Citrus changshanensis).</title>
        <authorList>
            <person name="Miao C."/>
            <person name="Chen W."/>
            <person name="Wu Y."/>
            <person name="Wang L."/>
            <person name="Zhao S."/>
            <person name="Grierson D."/>
            <person name="Xu C."/>
            <person name="Chen K."/>
        </authorList>
    </citation>
    <scope>NUCLEOTIDE SEQUENCE [LARGE SCALE GENOMIC DNA]</scope>
    <source>
        <strain evidence="3">01-14</strain>
        <tissue evidence="3">Leaf</tissue>
    </source>
</reference>
<dbReference type="CDD" id="cd01650">
    <property type="entry name" value="RT_nLTR_like"/>
    <property type="match status" value="1"/>
</dbReference>
<dbReference type="SUPFAM" id="SSF56672">
    <property type="entry name" value="DNA/RNA polymerases"/>
    <property type="match status" value="1"/>
</dbReference>
<name>A0AAP0MC26_9ROSI</name>
<feature type="domain" description="Reverse transcriptase" evidence="2">
    <location>
        <begin position="290"/>
        <end position="403"/>
    </location>
</feature>
<dbReference type="Pfam" id="PF00078">
    <property type="entry name" value="RVT_1"/>
    <property type="match status" value="1"/>
</dbReference>
<dbReference type="AlphaFoldDB" id="A0AAP0MC26"/>
<evidence type="ECO:0000313" key="3">
    <source>
        <dbReference type="EMBL" id="KAK9200020.1"/>
    </source>
</evidence>
<dbReference type="InterPro" id="IPR036691">
    <property type="entry name" value="Endo/exonu/phosph_ase_sf"/>
</dbReference>
<sequence>MSGSIKENVDTANMEHALIEADAVKDEMSEDEESMVEEMPEEHLEQPHGQEQRLNLLDELSSLLFIVTSGNNRIFGGIWLLWRDRFDVEIVFNHKQFIHLKILSNNVLISWVTTVYASPIPIIHRELWDHLNHLAAITNEPWIVGRDFNSIRFPGEKMGFKGPIFTRSHGSLSKRLDRVVCNKTWFSQYPNVSVLHLLKVKSDHRHVLAVSEFTQQVQKWNKDNFGNIFQRKKGLLARIGGVQRALERRLLRSLYRLEAKLKRELEEVIKDVFRSQYIPAEINRTLLVLIPKTEHLISFKMYRPISLCTVAYKTITKIITNRLQEILPDLIGPPQTSFVPGRHITENIIVAQEIIHSMRRKKGRKGFMAIKVDIEKAYGRLSWNFIHKTLQELNLPIGLINLIMACITTARMNVF</sequence>
<dbReference type="SUPFAM" id="SSF56219">
    <property type="entry name" value="DNase I-like"/>
    <property type="match status" value="1"/>
</dbReference>
<dbReference type="InterPro" id="IPR000477">
    <property type="entry name" value="RT_dom"/>
</dbReference>
<dbReference type="Proteomes" id="UP001428341">
    <property type="component" value="Unassembled WGS sequence"/>
</dbReference>
<proteinExistence type="predicted"/>
<evidence type="ECO:0000313" key="4">
    <source>
        <dbReference type="Proteomes" id="UP001428341"/>
    </source>
</evidence>
<feature type="compositionally biased region" description="Acidic residues" evidence="1">
    <location>
        <begin position="29"/>
        <end position="40"/>
    </location>
</feature>
<evidence type="ECO:0000259" key="2">
    <source>
        <dbReference type="Pfam" id="PF00078"/>
    </source>
</evidence>
<feature type="region of interest" description="Disordered" evidence="1">
    <location>
        <begin position="29"/>
        <end position="48"/>
    </location>
</feature>
<keyword evidence="4" id="KW-1185">Reference proteome</keyword>
<dbReference type="Gene3D" id="3.60.10.10">
    <property type="entry name" value="Endonuclease/exonuclease/phosphatase"/>
    <property type="match status" value="1"/>
</dbReference>
<protein>
    <recommendedName>
        <fullName evidence="2">Reverse transcriptase domain-containing protein</fullName>
    </recommendedName>
</protein>
<dbReference type="EMBL" id="JBCGBO010000005">
    <property type="protein sequence ID" value="KAK9200020.1"/>
    <property type="molecule type" value="Genomic_DNA"/>
</dbReference>
<comment type="caution">
    <text evidence="3">The sequence shown here is derived from an EMBL/GenBank/DDBJ whole genome shotgun (WGS) entry which is preliminary data.</text>
</comment>
<accession>A0AAP0MC26</accession>